<feature type="active site" evidence="2">
    <location>
        <position position="235"/>
    </location>
</feature>
<dbReference type="SUPFAM" id="SSF53720">
    <property type="entry name" value="ALDH-like"/>
    <property type="match status" value="1"/>
</dbReference>
<dbReference type="PROSITE" id="PS00070">
    <property type="entry name" value="ALDEHYDE_DEHYDR_CYS"/>
    <property type="match status" value="1"/>
</dbReference>
<evidence type="ECO:0000256" key="1">
    <source>
        <dbReference type="ARBA" id="ARBA00023002"/>
    </source>
</evidence>
<protein>
    <submittedName>
        <fullName evidence="5">NAD-dependent succinate-semialdehyde dehydrogenase</fullName>
    </submittedName>
</protein>
<dbReference type="InterPro" id="IPR029510">
    <property type="entry name" value="Ald_DH_CS_GLU"/>
</dbReference>
<evidence type="ECO:0000256" key="2">
    <source>
        <dbReference type="PROSITE-ProRule" id="PRU10007"/>
    </source>
</evidence>
<dbReference type="OrthoDB" id="6882680at2"/>
<dbReference type="EMBL" id="QYZP01000001">
    <property type="protein sequence ID" value="RJN32469.1"/>
    <property type="molecule type" value="Genomic_DNA"/>
</dbReference>
<dbReference type="InterPro" id="IPR015590">
    <property type="entry name" value="Aldehyde_DH_dom"/>
</dbReference>
<dbReference type="RefSeq" id="WP_119901515.1">
    <property type="nucleotide sequence ID" value="NZ_QYZP01000001.1"/>
</dbReference>
<dbReference type="Pfam" id="PF00171">
    <property type="entry name" value="Aldedh"/>
    <property type="match status" value="1"/>
</dbReference>
<dbReference type="InterPro" id="IPR016160">
    <property type="entry name" value="Ald_DH_CS_CYS"/>
</dbReference>
<dbReference type="FunFam" id="3.40.605.10:FF:000063">
    <property type="entry name" value="Succinate-semialdehyde dehydrogenase, mitochondrial"/>
    <property type="match status" value="1"/>
</dbReference>
<keyword evidence="6" id="KW-1185">Reference proteome</keyword>
<dbReference type="Proteomes" id="UP000266615">
    <property type="component" value="Unassembled WGS sequence"/>
</dbReference>
<evidence type="ECO:0000256" key="3">
    <source>
        <dbReference type="RuleBase" id="RU003345"/>
    </source>
</evidence>
<keyword evidence="1 3" id="KW-0560">Oxidoreductase</keyword>
<dbReference type="InterPro" id="IPR016162">
    <property type="entry name" value="Ald_DH_N"/>
</dbReference>
<evidence type="ECO:0000313" key="6">
    <source>
        <dbReference type="Proteomes" id="UP000266615"/>
    </source>
</evidence>
<dbReference type="PROSITE" id="PS00687">
    <property type="entry name" value="ALDEHYDE_DEHYDR_GLU"/>
    <property type="match status" value="1"/>
</dbReference>
<reference evidence="5 6" key="1">
    <citation type="submission" date="2018-09" db="EMBL/GenBank/DDBJ databases">
        <title>Nesterenkonia natronophila sp. nov., an alkaliphilic actinobacteriume isolated from a soda lake, and emended description of the genus Nesterenkonia.</title>
        <authorList>
            <person name="Menes R.J."/>
            <person name="Iriarte A."/>
        </authorList>
    </citation>
    <scope>NUCLEOTIDE SEQUENCE [LARGE SCALE GENOMIC DNA]</scope>
    <source>
        <strain evidence="5 6">M8</strain>
    </source>
</reference>
<dbReference type="InterPro" id="IPR050740">
    <property type="entry name" value="Aldehyde_DH_Superfamily"/>
</dbReference>
<dbReference type="GO" id="GO:0004777">
    <property type="term" value="F:succinate-semialdehyde dehydrogenase (NAD+) activity"/>
    <property type="evidence" value="ECO:0007669"/>
    <property type="project" value="TreeGrafter"/>
</dbReference>
<gene>
    <name evidence="5" type="ORF">D3250_01050</name>
</gene>
<comment type="caution">
    <text evidence="5">The sequence shown here is derived from an EMBL/GenBank/DDBJ whole genome shotgun (WGS) entry which is preliminary data.</text>
</comment>
<dbReference type="GO" id="GO:0009450">
    <property type="term" value="P:gamma-aminobutyric acid catabolic process"/>
    <property type="evidence" value="ECO:0007669"/>
    <property type="project" value="TreeGrafter"/>
</dbReference>
<dbReference type="InterPro" id="IPR016161">
    <property type="entry name" value="Ald_DH/histidinol_DH"/>
</dbReference>
<sequence length="464" mass="48957">MTDPATFPVTNPATGEHLEDITDLNAEQALAQVGEAQEAFLRWRETAPRHRADVLNRAYDLMIDDLPRLRDIIVAENGKSQTDAEAEVRYAAEFFRWYAEEAVRLGGDYTTAPAGGVRNIVTHHPVGVALLVTPWNFPAAMATRKMGPALAAGCSVVLKPARETPLTAIAIAEILIKAGLPQGAVQVATTTATREVVSALLADDRIKKLSFTGSTPVGRTLLAQCAERVVNASMELGGNAPFIVTADADVEAAVAGAMVAKFRNGGQACTAANRFYVHADIAEEFIAAFGAKISQLTVGDPAEGAQIGPLIHDKAASGVRQLLDSALDEGATIADQASLPEGAATESFVAPTLLRDVPAGAAILQEEIFGPVAPVVVWSDLEQMLEQANAAEVGLSSYVYAGNLQDAIRIGERLETGMVGINRGVVSDPSAPFGGVKQAGIGREGGHWGIEEFTEPQYLSVDWP</sequence>
<dbReference type="Gene3D" id="3.40.309.10">
    <property type="entry name" value="Aldehyde Dehydrogenase, Chain A, domain 2"/>
    <property type="match status" value="1"/>
</dbReference>
<evidence type="ECO:0000313" key="5">
    <source>
        <dbReference type="EMBL" id="RJN32469.1"/>
    </source>
</evidence>
<accession>A0A3A4G2Q5</accession>
<dbReference type="CDD" id="cd07103">
    <property type="entry name" value="ALDH_F5_SSADH_GabD"/>
    <property type="match status" value="1"/>
</dbReference>
<comment type="similarity">
    <text evidence="3">Belongs to the aldehyde dehydrogenase family.</text>
</comment>
<dbReference type="InterPro" id="IPR016163">
    <property type="entry name" value="Ald_DH_C"/>
</dbReference>
<dbReference type="Gene3D" id="3.40.605.10">
    <property type="entry name" value="Aldehyde Dehydrogenase, Chain A, domain 1"/>
    <property type="match status" value="1"/>
</dbReference>
<dbReference type="PANTHER" id="PTHR43353">
    <property type="entry name" value="SUCCINATE-SEMIALDEHYDE DEHYDROGENASE, MITOCHONDRIAL"/>
    <property type="match status" value="1"/>
</dbReference>
<feature type="domain" description="Aldehyde dehydrogenase" evidence="4">
    <location>
        <begin position="5"/>
        <end position="457"/>
    </location>
</feature>
<dbReference type="AlphaFoldDB" id="A0A3A4G2Q5"/>
<organism evidence="5 6">
    <name type="scientific">Nesterenkonia natronophila</name>
    <dbReference type="NCBI Taxonomy" id="2174932"/>
    <lineage>
        <taxon>Bacteria</taxon>
        <taxon>Bacillati</taxon>
        <taxon>Actinomycetota</taxon>
        <taxon>Actinomycetes</taxon>
        <taxon>Micrococcales</taxon>
        <taxon>Micrococcaceae</taxon>
        <taxon>Nesterenkonia</taxon>
    </lineage>
</organism>
<evidence type="ECO:0000259" key="4">
    <source>
        <dbReference type="Pfam" id="PF00171"/>
    </source>
</evidence>
<dbReference type="PANTHER" id="PTHR43353:SF5">
    <property type="entry name" value="SUCCINATE-SEMIALDEHYDE DEHYDROGENASE, MITOCHONDRIAL"/>
    <property type="match status" value="1"/>
</dbReference>
<proteinExistence type="inferred from homology"/>
<name>A0A3A4G2Q5_9MICC</name>